<evidence type="ECO:0000313" key="4">
    <source>
        <dbReference type="Proteomes" id="UP000308444"/>
    </source>
</evidence>
<dbReference type="AlphaFoldDB" id="A0A9X9F166"/>
<name>A0A9X9F166_BACCE</name>
<evidence type="ECO:0000256" key="1">
    <source>
        <dbReference type="ARBA" id="ARBA00022679"/>
    </source>
</evidence>
<feature type="domain" description="Aspartate/ornithine carbamoyltransferase Asp/Orn-binding" evidence="2">
    <location>
        <begin position="1"/>
        <end position="42"/>
    </location>
</feature>
<protein>
    <submittedName>
        <fullName evidence="3">Ornithine carbamoyltransferase</fullName>
    </submittedName>
</protein>
<comment type="caution">
    <text evidence="3">The sequence shown here is derived from an EMBL/GenBank/DDBJ whole genome shotgun (WGS) entry which is preliminary data.</text>
</comment>
<dbReference type="InterPro" id="IPR006131">
    <property type="entry name" value="Asp_carbamoyltransf_Asp/Orn-bd"/>
</dbReference>
<feature type="non-terminal residue" evidence="3">
    <location>
        <position position="1"/>
    </location>
</feature>
<keyword evidence="1" id="KW-0808">Transferase</keyword>
<evidence type="ECO:0000313" key="3">
    <source>
        <dbReference type="EMBL" id="TKI80471.1"/>
    </source>
</evidence>
<dbReference type="SUPFAM" id="SSF53671">
    <property type="entry name" value="Aspartate/ornithine carbamoyltransferase"/>
    <property type="match status" value="1"/>
</dbReference>
<gene>
    <name evidence="3" type="ORF">FC695_43745</name>
</gene>
<dbReference type="PANTHER" id="PTHR45753:SF3">
    <property type="entry name" value="ORNITHINE TRANSCARBAMYLASE, MITOCHONDRIAL"/>
    <property type="match status" value="1"/>
</dbReference>
<organism evidence="3 4">
    <name type="scientific">Bacillus cereus</name>
    <dbReference type="NCBI Taxonomy" id="1396"/>
    <lineage>
        <taxon>Bacteria</taxon>
        <taxon>Bacillati</taxon>
        <taxon>Bacillota</taxon>
        <taxon>Bacilli</taxon>
        <taxon>Bacillales</taxon>
        <taxon>Bacillaceae</taxon>
        <taxon>Bacillus</taxon>
        <taxon>Bacillus cereus group</taxon>
    </lineage>
</organism>
<dbReference type="GO" id="GO:0004585">
    <property type="term" value="F:ornithine carbamoyltransferase activity"/>
    <property type="evidence" value="ECO:0007669"/>
    <property type="project" value="TreeGrafter"/>
</dbReference>
<sequence>MHDLPAHRGEEVAATVIDGPKSIVFTQAENKLNSAMAVLEWCLAYRY</sequence>
<accession>A0A9X9F166</accession>
<dbReference type="InterPro" id="IPR036901">
    <property type="entry name" value="Asp/Orn_carbamoylTrfase_sf"/>
</dbReference>
<dbReference type="GO" id="GO:0042450">
    <property type="term" value="P:L-arginine biosynthetic process via ornithine"/>
    <property type="evidence" value="ECO:0007669"/>
    <property type="project" value="TreeGrafter"/>
</dbReference>
<proteinExistence type="predicted"/>
<dbReference type="Gene3D" id="3.40.50.1370">
    <property type="entry name" value="Aspartate/ornithine carbamoyltransferase"/>
    <property type="match status" value="1"/>
</dbReference>
<dbReference type="EMBL" id="SZOH01005214">
    <property type="protein sequence ID" value="TKI80471.1"/>
    <property type="molecule type" value="Genomic_DNA"/>
</dbReference>
<dbReference type="GO" id="GO:0016597">
    <property type="term" value="F:amino acid binding"/>
    <property type="evidence" value="ECO:0007669"/>
    <property type="project" value="InterPro"/>
</dbReference>
<dbReference type="PANTHER" id="PTHR45753">
    <property type="entry name" value="ORNITHINE CARBAMOYLTRANSFERASE, MITOCHONDRIAL"/>
    <property type="match status" value="1"/>
</dbReference>
<reference evidence="3 4" key="1">
    <citation type="journal article" date="2019" name="Environ. Microbiol.">
        <title>An active ?-lactamase is a part of an orchestrated cell wall stress resistance network of Bacillus subtilis and related rhizosphere species.</title>
        <authorList>
            <person name="Bucher T."/>
            <person name="Keren-Paz A."/>
            <person name="Hausser J."/>
            <person name="Olender T."/>
            <person name="Cytryn E."/>
            <person name="Kolodkin-Gal I."/>
        </authorList>
    </citation>
    <scope>NUCLEOTIDE SEQUENCE [LARGE SCALE GENOMIC DNA]</scope>
    <source>
        <strain evidence="3 4">I32</strain>
    </source>
</reference>
<dbReference type="Pfam" id="PF00185">
    <property type="entry name" value="OTCace"/>
    <property type="match status" value="1"/>
</dbReference>
<dbReference type="Proteomes" id="UP000308444">
    <property type="component" value="Unassembled WGS sequence"/>
</dbReference>
<dbReference type="GO" id="GO:0019240">
    <property type="term" value="P:citrulline biosynthetic process"/>
    <property type="evidence" value="ECO:0007669"/>
    <property type="project" value="TreeGrafter"/>
</dbReference>
<evidence type="ECO:0000259" key="2">
    <source>
        <dbReference type="Pfam" id="PF00185"/>
    </source>
</evidence>